<protein>
    <submittedName>
        <fullName evidence="2">Uncharacterized protein</fullName>
    </submittedName>
</protein>
<feature type="region of interest" description="Disordered" evidence="1">
    <location>
        <begin position="39"/>
        <end position="66"/>
    </location>
</feature>
<dbReference type="Gramene" id="KCW57139">
    <property type="protein sequence ID" value="KCW57139"/>
    <property type="gene ID" value="EUGRSUZ_I02777"/>
</dbReference>
<evidence type="ECO:0000313" key="2">
    <source>
        <dbReference type="EMBL" id="KCW57139.1"/>
    </source>
</evidence>
<evidence type="ECO:0000256" key="1">
    <source>
        <dbReference type="SAM" id="MobiDB-lite"/>
    </source>
</evidence>
<dbReference type="EMBL" id="KK198761">
    <property type="protein sequence ID" value="KCW57139.1"/>
    <property type="molecule type" value="Genomic_DNA"/>
</dbReference>
<dbReference type="AlphaFoldDB" id="A0A059ATQ6"/>
<reference evidence="2" key="1">
    <citation type="submission" date="2013-07" db="EMBL/GenBank/DDBJ databases">
        <title>The genome of Eucalyptus grandis.</title>
        <authorList>
            <person name="Schmutz J."/>
            <person name="Hayes R."/>
            <person name="Myburg A."/>
            <person name="Tuskan G."/>
            <person name="Grattapaglia D."/>
            <person name="Rokhsar D.S."/>
        </authorList>
    </citation>
    <scope>NUCLEOTIDE SEQUENCE</scope>
    <source>
        <tissue evidence="2">Leaf extractions</tissue>
    </source>
</reference>
<accession>A0A059ATQ6</accession>
<name>A0A059ATQ6_EUCGR</name>
<organism evidence="2">
    <name type="scientific">Eucalyptus grandis</name>
    <name type="common">Flooded gum</name>
    <dbReference type="NCBI Taxonomy" id="71139"/>
    <lineage>
        <taxon>Eukaryota</taxon>
        <taxon>Viridiplantae</taxon>
        <taxon>Streptophyta</taxon>
        <taxon>Embryophyta</taxon>
        <taxon>Tracheophyta</taxon>
        <taxon>Spermatophyta</taxon>
        <taxon>Magnoliopsida</taxon>
        <taxon>eudicotyledons</taxon>
        <taxon>Gunneridae</taxon>
        <taxon>Pentapetalae</taxon>
        <taxon>rosids</taxon>
        <taxon>malvids</taxon>
        <taxon>Myrtales</taxon>
        <taxon>Myrtaceae</taxon>
        <taxon>Myrtoideae</taxon>
        <taxon>Eucalypteae</taxon>
        <taxon>Eucalyptus</taxon>
    </lineage>
</organism>
<gene>
    <name evidence="2" type="ORF">EUGRSUZ_I02777</name>
</gene>
<dbReference type="InParanoid" id="A0A059ATQ6"/>
<proteinExistence type="predicted"/>
<sequence>MSTNGRTSIHSSIHHQSRKCFDTLTFAAAAAAAASSASASQLLDSPHYPPPKSTLANPGRLLSDPI</sequence>